<keyword evidence="10" id="KW-0961">Cell wall biogenesis/degradation</keyword>
<evidence type="ECO:0000256" key="12">
    <source>
        <dbReference type="ARBA" id="ARBA00037312"/>
    </source>
</evidence>
<evidence type="ECO:0000256" key="3">
    <source>
        <dbReference type="ARBA" id="ARBA00022525"/>
    </source>
</evidence>
<evidence type="ECO:0000256" key="5">
    <source>
        <dbReference type="ARBA" id="ARBA00022801"/>
    </source>
</evidence>
<protein>
    <recommendedName>
        <fullName evidence="13">galacturonan 1,4-alpha-galacturonidase</fullName>
        <ecNumber evidence="13">3.2.1.67</ecNumber>
    </recommendedName>
</protein>
<comment type="catalytic activity">
    <reaction evidence="14">
        <text>[(1-&gt;4)-alpha-D-galacturonosyl](n) + H2O = alpha-D-galacturonate + [(1-&gt;4)-alpha-D-galacturonosyl](n-1)</text>
        <dbReference type="Rhea" id="RHEA:14117"/>
        <dbReference type="Rhea" id="RHEA-COMP:14570"/>
        <dbReference type="Rhea" id="RHEA-COMP:14572"/>
        <dbReference type="ChEBI" id="CHEBI:15377"/>
        <dbReference type="ChEBI" id="CHEBI:58658"/>
        <dbReference type="ChEBI" id="CHEBI:140523"/>
        <dbReference type="EC" id="3.2.1.67"/>
    </reaction>
</comment>
<dbReference type="EC" id="3.2.1.67" evidence="13"/>
<dbReference type="OrthoDB" id="339764at2759"/>
<sequence length="289" mass="31215">MRPIEPLNPVLHDVEIVWKGQWKPFHFWNVTNVHVQDFYVNQPALWSVNIMNGTNMYFKDIRTSAVSSQAPSGANWAQNTDGFNTMDAHNVTLDGFHYTGGDDCIAIKPRSYDIFVNNVTCNGGNGIAIGSLGQYQEDSSVENVIVQNAKVPGTALGVYIKVWTGVPVWQSSYESCCEPRGGGWGNVRNLTFANIDLTGAKKATWVGQGSGGNSSTRGTSMMQLSEIYFTNLFGVLDAEDNKGEVSCSNVYPCYDIYFNNATVVGSTGATLRGACALAAPGGIHGLKGC</sequence>
<evidence type="ECO:0000256" key="4">
    <source>
        <dbReference type="ARBA" id="ARBA00022729"/>
    </source>
</evidence>
<comment type="function">
    <text evidence="12">Specific in hydrolyzing the terminal glycosidic bond of polygalacturonic acid and oligogalacturonates.</text>
</comment>
<dbReference type="AlphaFoldDB" id="A0A7R7XVM8"/>
<evidence type="ECO:0000256" key="9">
    <source>
        <dbReference type="ARBA" id="ARBA00023295"/>
    </source>
</evidence>
<dbReference type="InterPro" id="IPR011050">
    <property type="entry name" value="Pectin_lyase_fold/virulence"/>
</dbReference>
<dbReference type="Gene3D" id="2.160.20.10">
    <property type="entry name" value="Single-stranded right-handed beta-helix, Pectin lyase-like"/>
    <property type="match status" value="1"/>
</dbReference>
<comment type="similarity">
    <text evidence="2 15">Belongs to the glycosyl hydrolase 28 family.</text>
</comment>
<evidence type="ECO:0000256" key="8">
    <source>
        <dbReference type="ARBA" id="ARBA00023277"/>
    </source>
</evidence>
<evidence type="ECO:0000313" key="16">
    <source>
        <dbReference type="EMBL" id="BCS27733.1"/>
    </source>
</evidence>
<dbReference type="GO" id="GO:0004650">
    <property type="term" value="F:polygalacturonase activity"/>
    <property type="evidence" value="ECO:0007669"/>
    <property type="project" value="InterPro"/>
</dbReference>
<dbReference type="KEGG" id="apuu:APUU_60781A"/>
<keyword evidence="7" id="KW-0325">Glycoprotein</keyword>
<reference evidence="16" key="1">
    <citation type="submission" date="2021-01" db="EMBL/GenBank/DDBJ databases">
        <authorList>
            <consortium name="Aspergillus puulaauensis MK2 genome sequencing consortium"/>
            <person name="Kazuki M."/>
            <person name="Futagami T."/>
        </authorList>
    </citation>
    <scope>NUCLEOTIDE SEQUENCE</scope>
    <source>
        <strain evidence="16">MK2</strain>
    </source>
</reference>
<keyword evidence="8" id="KW-0119">Carbohydrate metabolism</keyword>
<evidence type="ECO:0000256" key="10">
    <source>
        <dbReference type="ARBA" id="ARBA00023316"/>
    </source>
</evidence>
<dbReference type="GO" id="GO:0071555">
    <property type="term" value="P:cell wall organization"/>
    <property type="evidence" value="ECO:0007669"/>
    <property type="project" value="UniProtKB-KW"/>
</dbReference>
<evidence type="ECO:0000256" key="1">
    <source>
        <dbReference type="ARBA" id="ARBA00004613"/>
    </source>
</evidence>
<keyword evidence="3" id="KW-0964">Secreted</keyword>
<keyword evidence="6" id="KW-1015">Disulfide bond</keyword>
<dbReference type="InterPro" id="IPR000743">
    <property type="entry name" value="Glyco_hydro_28"/>
</dbReference>
<keyword evidence="17" id="KW-1185">Reference proteome</keyword>
<evidence type="ECO:0000256" key="11">
    <source>
        <dbReference type="ARBA" id="ARBA00023326"/>
    </source>
</evidence>
<reference evidence="16" key="2">
    <citation type="submission" date="2021-02" db="EMBL/GenBank/DDBJ databases">
        <title>Aspergillus puulaauensis MK2 genome sequence.</title>
        <authorList>
            <person name="Futagami T."/>
            <person name="Mori K."/>
            <person name="Kadooka C."/>
            <person name="Tanaka T."/>
        </authorList>
    </citation>
    <scope>NUCLEOTIDE SEQUENCE</scope>
    <source>
        <strain evidence="16">MK2</strain>
    </source>
</reference>
<dbReference type="PANTHER" id="PTHR31736:SF12">
    <property type="entry name" value="EXO-POLYGALACTURONASE, PUTATIVE-RELATED"/>
    <property type="match status" value="1"/>
</dbReference>
<evidence type="ECO:0000313" key="17">
    <source>
        <dbReference type="Proteomes" id="UP000654913"/>
    </source>
</evidence>
<gene>
    <name evidence="16" type="ORF">APUU_60781A</name>
</gene>
<dbReference type="PANTHER" id="PTHR31736">
    <property type="match status" value="1"/>
</dbReference>
<proteinExistence type="inferred from homology"/>
<evidence type="ECO:0000256" key="2">
    <source>
        <dbReference type="ARBA" id="ARBA00008834"/>
    </source>
</evidence>
<organism evidence="16 17">
    <name type="scientific">Aspergillus puulaauensis</name>
    <dbReference type="NCBI Taxonomy" id="1220207"/>
    <lineage>
        <taxon>Eukaryota</taxon>
        <taxon>Fungi</taxon>
        <taxon>Dikarya</taxon>
        <taxon>Ascomycota</taxon>
        <taxon>Pezizomycotina</taxon>
        <taxon>Eurotiomycetes</taxon>
        <taxon>Eurotiomycetidae</taxon>
        <taxon>Eurotiales</taxon>
        <taxon>Aspergillaceae</taxon>
        <taxon>Aspergillus</taxon>
    </lineage>
</organism>
<evidence type="ECO:0000256" key="15">
    <source>
        <dbReference type="RuleBase" id="RU361169"/>
    </source>
</evidence>
<dbReference type="Proteomes" id="UP000654913">
    <property type="component" value="Chromosome 6"/>
</dbReference>
<keyword evidence="11" id="KW-0624">Polysaccharide degradation</keyword>
<name>A0A7R7XVM8_9EURO</name>
<dbReference type="EMBL" id="AP024448">
    <property type="protein sequence ID" value="BCS27733.1"/>
    <property type="molecule type" value="Genomic_DNA"/>
</dbReference>
<evidence type="ECO:0000256" key="14">
    <source>
        <dbReference type="ARBA" id="ARBA00048766"/>
    </source>
</evidence>
<dbReference type="GO" id="GO:0005576">
    <property type="term" value="C:extracellular region"/>
    <property type="evidence" value="ECO:0007669"/>
    <property type="project" value="UniProtKB-SubCell"/>
</dbReference>
<dbReference type="InterPro" id="IPR012334">
    <property type="entry name" value="Pectin_lyas_fold"/>
</dbReference>
<dbReference type="GO" id="GO:0000272">
    <property type="term" value="P:polysaccharide catabolic process"/>
    <property type="evidence" value="ECO:0007669"/>
    <property type="project" value="UniProtKB-KW"/>
</dbReference>
<keyword evidence="5 15" id="KW-0378">Hydrolase</keyword>
<dbReference type="SUPFAM" id="SSF51126">
    <property type="entry name" value="Pectin lyase-like"/>
    <property type="match status" value="1"/>
</dbReference>
<keyword evidence="4" id="KW-0732">Signal</keyword>
<comment type="subcellular location">
    <subcellularLocation>
        <location evidence="1">Secreted</location>
    </subcellularLocation>
</comment>
<keyword evidence="9 15" id="KW-0326">Glycosidase</keyword>
<evidence type="ECO:0000256" key="13">
    <source>
        <dbReference type="ARBA" id="ARBA00038933"/>
    </source>
</evidence>
<dbReference type="Pfam" id="PF00295">
    <property type="entry name" value="Glyco_hydro_28"/>
    <property type="match status" value="1"/>
</dbReference>
<dbReference type="GeneID" id="64977738"/>
<accession>A0A7R7XVM8</accession>
<dbReference type="RefSeq" id="XP_041559927.1">
    <property type="nucleotide sequence ID" value="XM_041694059.1"/>
</dbReference>
<evidence type="ECO:0000256" key="7">
    <source>
        <dbReference type="ARBA" id="ARBA00023180"/>
    </source>
</evidence>
<dbReference type="GO" id="GO:0047911">
    <property type="term" value="F:galacturan 1,4-alpha-galacturonidase activity"/>
    <property type="evidence" value="ECO:0007669"/>
    <property type="project" value="UniProtKB-EC"/>
</dbReference>
<evidence type="ECO:0000256" key="6">
    <source>
        <dbReference type="ARBA" id="ARBA00023157"/>
    </source>
</evidence>